<dbReference type="Gene3D" id="2.40.420.20">
    <property type="match status" value="1"/>
</dbReference>
<evidence type="ECO:0000256" key="1">
    <source>
        <dbReference type="ARBA" id="ARBA00009477"/>
    </source>
</evidence>
<dbReference type="Gene3D" id="2.40.50.100">
    <property type="match status" value="1"/>
</dbReference>
<name>A0A437RCV9_9BURK</name>
<dbReference type="InterPro" id="IPR058625">
    <property type="entry name" value="MdtA-like_BSH"/>
</dbReference>
<dbReference type="InterPro" id="IPR006143">
    <property type="entry name" value="RND_pump_MFP"/>
</dbReference>
<dbReference type="Pfam" id="PF25917">
    <property type="entry name" value="BSH_RND"/>
    <property type="match status" value="1"/>
</dbReference>
<dbReference type="Gene3D" id="1.10.287.470">
    <property type="entry name" value="Helix hairpin bin"/>
    <property type="match status" value="1"/>
</dbReference>
<dbReference type="SUPFAM" id="SSF111369">
    <property type="entry name" value="HlyD-like secretion proteins"/>
    <property type="match status" value="1"/>
</dbReference>
<sequence length="387" mass="39644">MSRRAWVLGAAVALLAAAAAVIGVKRPAGTAPAAASAAAKAASAPAMLLAAGDVARADRAELGTLLQLSGGLRAVDSAMVKAKVAAEVRQLNVREGDRVQAGQLLGRLDATEVQLRLRQAQDNVAAAQAQVDTAQRSFENNRALVGQGFISRNALDTSANTLAGAQASLQAARAAADLAKKAVADTEIRAPIGGLVAQRLVQPGERIAIDGRLVEIVDLGRIELEAAVAPEDVLHLRVGQAARVFIDGLPEPVAARVARINPSAVTGTRSVLAYLALAPTEGLRQGLFARATVQMQSRTALVVPASAVRDDQARPYVLAVEGGLAVARTVKLGARGEVLLAGQRENAVEVLEGLAPGTVVLRGTVGALRAGTRVQLPAPAASANATR</sequence>
<evidence type="ECO:0000313" key="5">
    <source>
        <dbReference type="EMBL" id="RVU44583.1"/>
    </source>
</evidence>
<evidence type="ECO:0000313" key="6">
    <source>
        <dbReference type="Proteomes" id="UP000285575"/>
    </source>
</evidence>
<feature type="chain" id="PRO_5019485359" evidence="3">
    <location>
        <begin position="20"/>
        <end position="387"/>
    </location>
</feature>
<keyword evidence="2" id="KW-0175">Coiled coil</keyword>
<dbReference type="RefSeq" id="WP_128230128.1">
    <property type="nucleotide sequence ID" value="NZ_SACR01000005.1"/>
</dbReference>
<gene>
    <name evidence="5" type="ORF">EOE66_18145</name>
</gene>
<reference evidence="5 6" key="1">
    <citation type="submission" date="2019-01" db="EMBL/GenBank/DDBJ databases">
        <authorList>
            <person name="Chen W.-M."/>
        </authorList>
    </citation>
    <scope>NUCLEOTIDE SEQUENCE [LARGE SCALE GENOMIC DNA]</scope>
    <source>
        <strain evidence="5 6">KYPY4</strain>
    </source>
</reference>
<dbReference type="GO" id="GO:1990281">
    <property type="term" value="C:efflux pump complex"/>
    <property type="evidence" value="ECO:0007669"/>
    <property type="project" value="TreeGrafter"/>
</dbReference>
<dbReference type="OrthoDB" id="5502471at2"/>
<keyword evidence="6" id="KW-1185">Reference proteome</keyword>
<dbReference type="AlphaFoldDB" id="A0A437RCV9"/>
<feature type="coiled-coil region" evidence="2">
    <location>
        <begin position="110"/>
        <end position="137"/>
    </location>
</feature>
<dbReference type="GO" id="GO:0015562">
    <property type="term" value="F:efflux transmembrane transporter activity"/>
    <property type="evidence" value="ECO:0007669"/>
    <property type="project" value="TreeGrafter"/>
</dbReference>
<comment type="similarity">
    <text evidence="1">Belongs to the membrane fusion protein (MFP) (TC 8.A.1) family.</text>
</comment>
<dbReference type="NCBIfam" id="TIGR01730">
    <property type="entry name" value="RND_mfp"/>
    <property type="match status" value="1"/>
</dbReference>
<feature type="signal peptide" evidence="3">
    <location>
        <begin position="1"/>
        <end position="19"/>
    </location>
</feature>
<dbReference type="EMBL" id="SACR01000005">
    <property type="protein sequence ID" value="RVU44583.1"/>
    <property type="molecule type" value="Genomic_DNA"/>
</dbReference>
<evidence type="ECO:0000256" key="2">
    <source>
        <dbReference type="SAM" id="Coils"/>
    </source>
</evidence>
<dbReference type="PANTHER" id="PTHR30469">
    <property type="entry name" value="MULTIDRUG RESISTANCE PROTEIN MDTA"/>
    <property type="match status" value="1"/>
</dbReference>
<accession>A0A437RCV9</accession>
<evidence type="ECO:0000256" key="3">
    <source>
        <dbReference type="SAM" id="SignalP"/>
    </source>
</evidence>
<dbReference type="Proteomes" id="UP000285575">
    <property type="component" value="Unassembled WGS sequence"/>
</dbReference>
<feature type="domain" description="Multidrug resistance protein MdtA-like barrel-sandwich hybrid" evidence="4">
    <location>
        <begin position="78"/>
        <end position="207"/>
    </location>
</feature>
<comment type="caution">
    <text evidence="5">The sequence shown here is derived from an EMBL/GenBank/DDBJ whole genome shotgun (WGS) entry which is preliminary data.</text>
</comment>
<protein>
    <submittedName>
        <fullName evidence="5">Efflux RND transporter periplasmic adaptor subunit</fullName>
    </submittedName>
</protein>
<dbReference type="PANTHER" id="PTHR30469:SF15">
    <property type="entry name" value="HLYD FAMILY OF SECRETION PROTEINS"/>
    <property type="match status" value="1"/>
</dbReference>
<keyword evidence="3" id="KW-0732">Signal</keyword>
<dbReference type="Gene3D" id="2.40.30.170">
    <property type="match status" value="1"/>
</dbReference>
<organism evidence="5 6">
    <name type="scientific">Rubrivivax rivuli</name>
    <dbReference type="NCBI Taxonomy" id="1862385"/>
    <lineage>
        <taxon>Bacteria</taxon>
        <taxon>Pseudomonadati</taxon>
        <taxon>Pseudomonadota</taxon>
        <taxon>Betaproteobacteria</taxon>
        <taxon>Burkholderiales</taxon>
        <taxon>Sphaerotilaceae</taxon>
        <taxon>Rubrivivax</taxon>
    </lineage>
</organism>
<evidence type="ECO:0000259" key="4">
    <source>
        <dbReference type="Pfam" id="PF25917"/>
    </source>
</evidence>
<proteinExistence type="inferred from homology"/>